<dbReference type="EC" id="2.1.1.72" evidence="2"/>
<dbReference type="PRINTS" id="PR00507">
    <property type="entry name" value="N12N6MTFRASE"/>
</dbReference>
<dbReference type="SUPFAM" id="SSF53335">
    <property type="entry name" value="S-adenosyl-L-methionine-dependent methyltransferases"/>
    <property type="match status" value="1"/>
</dbReference>
<name>W9VAQ3_9GAMM</name>
<evidence type="ECO:0000259" key="8">
    <source>
        <dbReference type="Pfam" id="PF07669"/>
    </source>
</evidence>
<organism evidence="9 10">
    <name type="scientific">Imhoffiella purpurea</name>
    <dbReference type="NCBI Taxonomy" id="1249627"/>
    <lineage>
        <taxon>Bacteria</taxon>
        <taxon>Pseudomonadati</taxon>
        <taxon>Pseudomonadota</taxon>
        <taxon>Gammaproteobacteria</taxon>
        <taxon>Chromatiales</taxon>
        <taxon>Chromatiaceae</taxon>
        <taxon>Imhoffiella</taxon>
    </lineage>
</organism>
<keyword evidence="4" id="KW-0808">Transferase</keyword>
<dbReference type="AlphaFoldDB" id="W9VAQ3"/>
<dbReference type="Pfam" id="PF07669">
    <property type="entry name" value="Eco57I"/>
    <property type="match status" value="1"/>
</dbReference>
<dbReference type="Gene3D" id="3.40.50.150">
    <property type="entry name" value="Vaccinia Virus protein VP39"/>
    <property type="match status" value="1"/>
</dbReference>
<protein>
    <recommendedName>
        <fullName evidence="2">site-specific DNA-methyltransferase (adenine-specific)</fullName>
        <ecNumber evidence="2">2.1.1.72</ecNumber>
    </recommendedName>
</protein>
<dbReference type="PANTHER" id="PTHR33841">
    <property type="entry name" value="DNA METHYLTRANSFERASE YEEA-RELATED"/>
    <property type="match status" value="1"/>
</dbReference>
<evidence type="ECO:0000256" key="4">
    <source>
        <dbReference type="ARBA" id="ARBA00022679"/>
    </source>
</evidence>
<evidence type="ECO:0000256" key="7">
    <source>
        <dbReference type="ARBA" id="ARBA00047942"/>
    </source>
</evidence>
<evidence type="ECO:0000256" key="3">
    <source>
        <dbReference type="ARBA" id="ARBA00022603"/>
    </source>
</evidence>
<dbReference type="Proteomes" id="UP000019460">
    <property type="component" value="Unassembled WGS sequence"/>
</dbReference>
<evidence type="ECO:0000313" key="9">
    <source>
        <dbReference type="EMBL" id="EXJ13996.1"/>
    </source>
</evidence>
<keyword evidence="3 9" id="KW-0489">Methyltransferase</keyword>
<keyword evidence="10" id="KW-1185">Reference proteome</keyword>
<keyword evidence="5" id="KW-0949">S-adenosyl-L-methionine</keyword>
<dbReference type="EMBL" id="AONC01000051">
    <property type="protein sequence ID" value="EXJ13996.1"/>
    <property type="molecule type" value="Genomic_DNA"/>
</dbReference>
<dbReference type="PROSITE" id="PS00092">
    <property type="entry name" value="N6_MTASE"/>
    <property type="match status" value="1"/>
</dbReference>
<keyword evidence="6" id="KW-0680">Restriction system</keyword>
<dbReference type="GO" id="GO:0009007">
    <property type="term" value="F:site-specific DNA-methyltransferase (adenine-specific) activity"/>
    <property type="evidence" value="ECO:0007669"/>
    <property type="project" value="UniProtKB-EC"/>
</dbReference>
<evidence type="ECO:0000256" key="6">
    <source>
        <dbReference type="ARBA" id="ARBA00022747"/>
    </source>
</evidence>
<dbReference type="eggNOG" id="COG0827">
    <property type="taxonomic scope" value="Bacteria"/>
</dbReference>
<evidence type="ECO:0000256" key="1">
    <source>
        <dbReference type="ARBA" id="ARBA00006594"/>
    </source>
</evidence>
<gene>
    <name evidence="9" type="ORF">D779_3103</name>
</gene>
<evidence type="ECO:0000256" key="5">
    <source>
        <dbReference type="ARBA" id="ARBA00022691"/>
    </source>
</evidence>
<comment type="similarity">
    <text evidence="1">Belongs to the N(4)/N(6)-methyltransferase family.</text>
</comment>
<dbReference type="GO" id="GO:0032259">
    <property type="term" value="P:methylation"/>
    <property type="evidence" value="ECO:0007669"/>
    <property type="project" value="UniProtKB-KW"/>
</dbReference>
<evidence type="ECO:0000256" key="2">
    <source>
        <dbReference type="ARBA" id="ARBA00011900"/>
    </source>
</evidence>
<dbReference type="STRING" id="1249627.D779_3103"/>
<comment type="catalytic activity">
    <reaction evidence="7">
        <text>a 2'-deoxyadenosine in DNA + S-adenosyl-L-methionine = an N(6)-methyl-2'-deoxyadenosine in DNA + S-adenosyl-L-homocysteine + H(+)</text>
        <dbReference type="Rhea" id="RHEA:15197"/>
        <dbReference type="Rhea" id="RHEA-COMP:12418"/>
        <dbReference type="Rhea" id="RHEA-COMP:12419"/>
        <dbReference type="ChEBI" id="CHEBI:15378"/>
        <dbReference type="ChEBI" id="CHEBI:57856"/>
        <dbReference type="ChEBI" id="CHEBI:59789"/>
        <dbReference type="ChEBI" id="CHEBI:90615"/>
        <dbReference type="ChEBI" id="CHEBI:90616"/>
        <dbReference type="EC" id="2.1.1.72"/>
    </reaction>
</comment>
<dbReference type="InterPro" id="IPR050953">
    <property type="entry name" value="N4_N6_ade-DNA_methylase"/>
</dbReference>
<dbReference type="GO" id="GO:0003676">
    <property type="term" value="F:nucleic acid binding"/>
    <property type="evidence" value="ECO:0007669"/>
    <property type="project" value="InterPro"/>
</dbReference>
<accession>W9VAQ3</accession>
<feature type="domain" description="Type II methyltransferase M.TaqI-like" evidence="8">
    <location>
        <begin position="100"/>
        <end position="203"/>
    </location>
</feature>
<dbReference type="InterPro" id="IPR029063">
    <property type="entry name" value="SAM-dependent_MTases_sf"/>
</dbReference>
<evidence type="ECO:0000313" key="10">
    <source>
        <dbReference type="Proteomes" id="UP000019460"/>
    </source>
</evidence>
<reference evidence="9 10" key="1">
    <citation type="submission" date="2012-11" db="EMBL/GenBank/DDBJ databases">
        <title>Genome assembly of Thiorhodococcus sp. AK35.</title>
        <authorList>
            <person name="Nupur N."/>
            <person name="Khatri I."/>
            <person name="Subramanian S."/>
            <person name="Pinnaka A."/>
        </authorList>
    </citation>
    <scope>NUCLEOTIDE SEQUENCE [LARGE SCALE GENOMIC DNA]</scope>
    <source>
        <strain evidence="9 10">AK35</strain>
    </source>
</reference>
<dbReference type="GO" id="GO:0009307">
    <property type="term" value="P:DNA restriction-modification system"/>
    <property type="evidence" value="ECO:0007669"/>
    <property type="project" value="UniProtKB-KW"/>
</dbReference>
<proteinExistence type="inferred from homology"/>
<sequence>MLGNIGWSEREDLSQARFLDPCIGEGAFIVPAVEALIASLKRTGTPLTSDTLGGRLLGVEVHRPAFLKAREAVGATLLRMGIDDALSMRLQDDWLRNDDFLLRDFQDATFTHVVANPPYLRWSKLPQGLSATYRSRLPLAWTSGDLSVAFIAKMIDLTANGGRLALLSSDRWMHAAYAERFREQWLRKVRIDRVEKVNAREVFQAPVSTYPLIAFLTRADTGNERRPTGFHSRDEATSAIVEEWMSRLPSIMQAGCEIRVGPALGHDKAFVGGALDVEEELLIPFLRSREIVGDGIAWEGGQVISVHSPGGGLIDLQRYPRTAKHLARFRPHLEGRACVKRDKDTERWYRTIDRVDRSLWARDKILVPEIYCDLKIALDEDGRVPSHSLYAIFSERWPLSVLRDLLASGVLGAVMDCIAPRIRGGCKRCYKRFLSRLPLPQWDALSRENRQGLAESSAAGDRVGFTERVADIYGVEVDVLWPHATHDWRGLRDRPGVKANDGI</sequence>
<dbReference type="InterPro" id="IPR002052">
    <property type="entry name" value="DNA_methylase_N6_adenine_CS"/>
</dbReference>
<dbReference type="PANTHER" id="PTHR33841:SF5">
    <property type="entry name" value="DNA METHYLASE (MODIFICATION METHYLASE) (METHYLTRANSFERASE)-RELATED"/>
    <property type="match status" value="1"/>
</dbReference>
<comment type="caution">
    <text evidence="9">The sequence shown here is derived from an EMBL/GenBank/DDBJ whole genome shotgun (WGS) entry which is preliminary data.</text>
</comment>
<dbReference type="InterPro" id="IPR011639">
    <property type="entry name" value="MethylTrfase_TaqI-like_dom"/>
</dbReference>